<name>A0ABX3YIY3_9ACTN</name>
<keyword evidence="2" id="KW-1185">Reference proteome</keyword>
<organism evidence="1 2">
    <name type="scientific">Streptomyces pharetrae CZA14</name>
    <dbReference type="NCBI Taxonomy" id="1144883"/>
    <lineage>
        <taxon>Bacteria</taxon>
        <taxon>Bacillati</taxon>
        <taxon>Actinomycetota</taxon>
        <taxon>Actinomycetes</taxon>
        <taxon>Kitasatosporales</taxon>
        <taxon>Streptomycetaceae</taxon>
        <taxon>Streptomyces</taxon>
    </lineage>
</organism>
<sequence length="73" mass="8021">MPHPFHGLHVLLGDLVLVRGAEIRDEALCDAFFEAAPEHGTCLRQFSAALRVVDGRAECRVRHVAVTLSSVTR</sequence>
<comment type="caution">
    <text evidence="1">The sequence shown here is derived from an EMBL/GenBank/DDBJ whole genome shotgun (WGS) entry which is preliminary data.</text>
</comment>
<dbReference type="EMBL" id="MRYD01000060">
    <property type="protein sequence ID" value="OSZ59853.1"/>
    <property type="molecule type" value="Genomic_DNA"/>
</dbReference>
<dbReference type="Proteomes" id="UP000194266">
    <property type="component" value="Unassembled WGS sequence"/>
</dbReference>
<evidence type="ECO:0000313" key="2">
    <source>
        <dbReference type="Proteomes" id="UP000194266"/>
    </source>
</evidence>
<reference evidence="1 2" key="1">
    <citation type="submission" date="2016-12" db="EMBL/GenBank/DDBJ databases">
        <title>Genome Mining:The Detection of Biosynthetic Gene Clusters to Aid in the Expression of Curamycin A produced by Streptomyces sp. strain CZA14.</title>
        <authorList>
            <person name="Durrell K.A."/>
            <person name="Kirby B.M."/>
            <person name="Khan W."/>
            <person name="Mthethwa T."/>
            <person name="Le Roes-Hill M."/>
        </authorList>
    </citation>
    <scope>NUCLEOTIDE SEQUENCE [LARGE SCALE GENOMIC DNA]</scope>
    <source>
        <strain evidence="1 2">CZA14</strain>
    </source>
</reference>
<proteinExistence type="predicted"/>
<evidence type="ECO:0000313" key="1">
    <source>
        <dbReference type="EMBL" id="OSZ59853.1"/>
    </source>
</evidence>
<accession>A0ABX3YIY3</accession>
<gene>
    <name evidence="1" type="ORF">OQI_13870</name>
</gene>
<protein>
    <submittedName>
        <fullName evidence="1">Uncharacterized protein</fullName>
    </submittedName>
</protein>